<dbReference type="CDD" id="cd16841">
    <property type="entry name" value="RraA_family"/>
    <property type="match status" value="1"/>
</dbReference>
<accession>A0ABP8TD52</accession>
<dbReference type="PANTHER" id="PTHR33254:SF4">
    <property type="entry name" value="4-HYDROXY-4-METHYL-2-OXOGLUTARATE ALDOLASE 3-RELATED"/>
    <property type="match status" value="1"/>
</dbReference>
<evidence type="ECO:0000256" key="11">
    <source>
        <dbReference type="ARBA" id="ARBA00032305"/>
    </source>
</evidence>
<comment type="catalytic activity">
    <reaction evidence="1">
        <text>4-hydroxy-4-methyl-2-oxoglutarate = 2 pyruvate</text>
        <dbReference type="Rhea" id="RHEA:22748"/>
        <dbReference type="ChEBI" id="CHEBI:15361"/>
        <dbReference type="ChEBI" id="CHEBI:58276"/>
        <dbReference type="EC" id="4.1.3.17"/>
    </reaction>
</comment>
<evidence type="ECO:0000256" key="10">
    <source>
        <dbReference type="ARBA" id="ARBA00030169"/>
    </source>
</evidence>
<dbReference type="InterPro" id="IPR036704">
    <property type="entry name" value="RraA/RraA-like_sf"/>
</dbReference>
<evidence type="ECO:0000256" key="3">
    <source>
        <dbReference type="ARBA" id="ARBA00008621"/>
    </source>
</evidence>
<dbReference type="InterPro" id="IPR005493">
    <property type="entry name" value="RraA/RraA-like"/>
</dbReference>
<dbReference type="Pfam" id="PF03737">
    <property type="entry name" value="RraA-like"/>
    <property type="match status" value="1"/>
</dbReference>
<evidence type="ECO:0000313" key="14">
    <source>
        <dbReference type="Proteomes" id="UP001500212"/>
    </source>
</evidence>
<name>A0ABP8TD52_9ACTN</name>
<protein>
    <recommendedName>
        <fullName evidence="7">Putative 4-hydroxy-4-methyl-2-oxoglutarate aldolase</fullName>
        <ecNumber evidence="6">4.1.1.112</ecNumber>
        <ecNumber evidence="5">4.1.3.17</ecNumber>
    </recommendedName>
    <alternativeName>
        <fullName evidence="11">Oxaloacetate decarboxylase</fullName>
    </alternativeName>
    <alternativeName>
        <fullName evidence="9">Regulator of ribonuclease activity homolog</fullName>
    </alternativeName>
    <alternativeName>
        <fullName evidence="10">RraA-like protein</fullName>
    </alternativeName>
</protein>
<evidence type="ECO:0000256" key="5">
    <source>
        <dbReference type="ARBA" id="ARBA00012213"/>
    </source>
</evidence>
<sequence>MSGHETQTGSGQLTTTRGHHMDVDDLFDVATVCDISDSCDQLGVPCVRTGKIRPVYAGCAPFAGTITTVSLRPGRGTRLTSLIRIFEDTEDDAVLVDLGERTDVQCWGTLLATAALRFGVRAALVNGATRDADQLAALGFPTFARGTHPASMRGRLSLTGMGGDVVVEGRPVISGCAVAADPNGVVFLPREHADKVFDLARQIAAAEQRLLDRIRSVSRPTTEALDTILP</sequence>
<keyword evidence="14" id="KW-1185">Reference proteome</keyword>
<dbReference type="Proteomes" id="UP001500212">
    <property type="component" value="Unassembled WGS sequence"/>
</dbReference>
<comment type="caution">
    <text evidence="13">The sequence shown here is derived from an EMBL/GenBank/DDBJ whole genome shotgun (WGS) entry which is preliminary data.</text>
</comment>
<comment type="function">
    <text evidence="8">Catalyzes the aldol cleavage of 4-hydroxy-4-methyl-2-oxoglutarate (HMG) into 2 molecules of pyruvate. Also contains a secondary oxaloacetate (OAA) decarboxylase activity due to the common pyruvate enolate transition state formed following C-C bond cleavage in the retro-aldol and decarboxylation reactions.</text>
</comment>
<dbReference type="EC" id="4.1.3.17" evidence="5"/>
<comment type="subunit">
    <text evidence="4">Homotrimer.</text>
</comment>
<dbReference type="Gene3D" id="3.50.30.40">
    <property type="entry name" value="Ribonuclease E inhibitor RraA/RraA-like"/>
    <property type="match status" value="1"/>
</dbReference>
<evidence type="ECO:0000256" key="12">
    <source>
        <dbReference type="ARBA" id="ARBA00047973"/>
    </source>
</evidence>
<proteinExistence type="inferred from homology"/>
<evidence type="ECO:0000256" key="2">
    <source>
        <dbReference type="ARBA" id="ARBA00001968"/>
    </source>
</evidence>
<comment type="cofactor">
    <cofactor evidence="2">
        <name>a divalent metal cation</name>
        <dbReference type="ChEBI" id="CHEBI:60240"/>
    </cofactor>
</comment>
<gene>
    <name evidence="13" type="ORF">GCM10023195_04470</name>
</gene>
<comment type="catalytic activity">
    <reaction evidence="12">
        <text>oxaloacetate + H(+) = pyruvate + CO2</text>
        <dbReference type="Rhea" id="RHEA:15641"/>
        <dbReference type="ChEBI" id="CHEBI:15361"/>
        <dbReference type="ChEBI" id="CHEBI:15378"/>
        <dbReference type="ChEBI" id="CHEBI:16452"/>
        <dbReference type="ChEBI" id="CHEBI:16526"/>
        <dbReference type="EC" id="4.1.1.112"/>
    </reaction>
</comment>
<dbReference type="EMBL" id="BAABHJ010000001">
    <property type="protein sequence ID" value="GAA4601650.1"/>
    <property type="molecule type" value="Genomic_DNA"/>
</dbReference>
<comment type="similarity">
    <text evidence="3">Belongs to the class II aldolase/RraA-like family.</text>
</comment>
<evidence type="ECO:0000313" key="13">
    <source>
        <dbReference type="EMBL" id="GAA4601650.1"/>
    </source>
</evidence>
<evidence type="ECO:0000256" key="8">
    <source>
        <dbReference type="ARBA" id="ARBA00025046"/>
    </source>
</evidence>
<organism evidence="13 14">
    <name type="scientific">Actinoallomurus liliacearum</name>
    <dbReference type="NCBI Taxonomy" id="1080073"/>
    <lineage>
        <taxon>Bacteria</taxon>
        <taxon>Bacillati</taxon>
        <taxon>Actinomycetota</taxon>
        <taxon>Actinomycetes</taxon>
        <taxon>Streptosporangiales</taxon>
        <taxon>Thermomonosporaceae</taxon>
        <taxon>Actinoallomurus</taxon>
    </lineage>
</organism>
<evidence type="ECO:0000256" key="6">
    <source>
        <dbReference type="ARBA" id="ARBA00012947"/>
    </source>
</evidence>
<dbReference type="PANTHER" id="PTHR33254">
    <property type="entry name" value="4-HYDROXY-4-METHYL-2-OXOGLUTARATE ALDOLASE 3-RELATED"/>
    <property type="match status" value="1"/>
</dbReference>
<evidence type="ECO:0000256" key="9">
    <source>
        <dbReference type="ARBA" id="ARBA00029596"/>
    </source>
</evidence>
<dbReference type="SUPFAM" id="SSF89562">
    <property type="entry name" value="RraA-like"/>
    <property type="match status" value="1"/>
</dbReference>
<dbReference type="EC" id="4.1.1.112" evidence="6"/>
<reference evidence="14" key="1">
    <citation type="journal article" date="2019" name="Int. J. Syst. Evol. Microbiol.">
        <title>The Global Catalogue of Microorganisms (GCM) 10K type strain sequencing project: providing services to taxonomists for standard genome sequencing and annotation.</title>
        <authorList>
            <consortium name="The Broad Institute Genomics Platform"/>
            <consortium name="The Broad Institute Genome Sequencing Center for Infectious Disease"/>
            <person name="Wu L."/>
            <person name="Ma J."/>
        </authorList>
    </citation>
    <scope>NUCLEOTIDE SEQUENCE [LARGE SCALE GENOMIC DNA]</scope>
    <source>
        <strain evidence="14">JCM 17938</strain>
    </source>
</reference>
<evidence type="ECO:0000256" key="1">
    <source>
        <dbReference type="ARBA" id="ARBA00001342"/>
    </source>
</evidence>
<evidence type="ECO:0000256" key="4">
    <source>
        <dbReference type="ARBA" id="ARBA00011233"/>
    </source>
</evidence>
<evidence type="ECO:0000256" key="7">
    <source>
        <dbReference type="ARBA" id="ARBA00016549"/>
    </source>
</evidence>